<protein>
    <submittedName>
        <fullName evidence="2">Uncharacterized protein</fullName>
    </submittedName>
</protein>
<gene>
    <name evidence="2" type="ORF">AVEN_226451_1</name>
</gene>
<feature type="region of interest" description="Disordered" evidence="1">
    <location>
        <begin position="1"/>
        <end position="50"/>
    </location>
</feature>
<keyword evidence="3" id="KW-1185">Reference proteome</keyword>
<dbReference type="AlphaFoldDB" id="A0A4Y2MM94"/>
<sequence length="107" mass="12148">MARSVFNFVVQTNNTTPTPLSQTSASMESSKCRSEELHHPHHGHSYRPKLHHWDPTPHLIYRCGHPNDTNPKSVGDTILVLSWVHMKFESVQPGTPSAPRREEQSTL</sequence>
<accession>A0A4Y2MM94</accession>
<reference evidence="2 3" key="1">
    <citation type="journal article" date="2019" name="Sci. Rep.">
        <title>Orb-weaving spider Araneus ventricosus genome elucidates the spidroin gene catalogue.</title>
        <authorList>
            <person name="Kono N."/>
            <person name="Nakamura H."/>
            <person name="Ohtoshi R."/>
            <person name="Moran D.A.P."/>
            <person name="Shinohara A."/>
            <person name="Yoshida Y."/>
            <person name="Fujiwara M."/>
            <person name="Mori M."/>
            <person name="Tomita M."/>
            <person name="Arakawa K."/>
        </authorList>
    </citation>
    <scope>NUCLEOTIDE SEQUENCE [LARGE SCALE GENOMIC DNA]</scope>
</reference>
<proteinExistence type="predicted"/>
<evidence type="ECO:0000313" key="3">
    <source>
        <dbReference type="Proteomes" id="UP000499080"/>
    </source>
</evidence>
<evidence type="ECO:0000256" key="1">
    <source>
        <dbReference type="SAM" id="MobiDB-lite"/>
    </source>
</evidence>
<name>A0A4Y2MM94_ARAVE</name>
<feature type="compositionally biased region" description="Polar residues" evidence="1">
    <location>
        <begin position="9"/>
        <end position="29"/>
    </location>
</feature>
<dbReference type="EMBL" id="BGPR01007516">
    <property type="protein sequence ID" value="GBN27470.1"/>
    <property type="molecule type" value="Genomic_DNA"/>
</dbReference>
<feature type="compositionally biased region" description="Basic residues" evidence="1">
    <location>
        <begin position="39"/>
        <end position="50"/>
    </location>
</feature>
<organism evidence="2 3">
    <name type="scientific">Araneus ventricosus</name>
    <name type="common">Orbweaver spider</name>
    <name type="synonym">Epeira ventricosa</name>
    <dbReference type="NCBI Taxonomy" id="182803"/>
    <lineage>
        <taxon>Eukaryota</taxon>
        <taxon>Metazoa</taxon>
        <taxon>Ecdysozoa</taxon>
        <taxon>Arthropoda</taxon>
        <taxon>Chelicerata</taxon>
        <taxon>Arachnida</taxon>
        <taxon>Araneae</taxon>
        <taxon>Araneomorphae</taxon>
        <taxon>Entelegynae</taxon>
        <taxon>Araneoidea</taxon>
        <taxon>Araneidae</taxon>
        <taxon>Araneus</taxon>
    </lineage>
</organism>
<dbReference type="Proteomes" id="UP000499080">
    <property type="component" value="Unassembled WGS sequence"/>
</dbReference>
<comment type="caution">
    <text evidence="2">The sequence shown here is derived from an EMBL/GenBank/DDBJ whole genome shotgun (WGS) entry which is preliminary data.</text>
</comment>
<evidence type="ECO:0000313" key="2">
    <source>
        <dbReference type="EMBL" id="GBN27470.1"/>
    </source>
</evidence>